<evidence type="ECO:0000313" key="5">
    <source>
        <dbReference type="EMBL" id="QNJ94131.1"/>
    </source>
</evidence>
<sequence length="934" mass="100718">MQYIAATGVSMAELFGRGVELHRIERFLDGVRRSGNTRLVRGEPGVGKSALLDAAADLARAADMLVLRASGSEFEADVGYSGLNQLLLSLRDDLDRLPPGPRDALAVALGFGPGPPPGALLVCNAALSLLIAVAERKPLLLLIDDVQWIDRASAMVFGFIARRVAGHPIGLVMSCRAGSDCLLDRRGLTEQVVEPLDREASERLVDDQFPHLPPGVRQRVLDLAQGNPLALVELPGPLTGPAPLVDQPEVVPLSDRLQALFTSRIAALPDATRRLLLAAAFDGSGDVRLLRQAGGERPGLADLAPAERAQLVHVDDGAARITFRHPLIRATIVAMSTHEERRHAHLALAGSLHGDQERQAWHLAAAAVGPDDATAGVLDRVARRTMLRGDVLGAVSALVRAAELSTTPQARGRRLAEAAYIGAESGGTLGDPEALLAEAHRVGPDSIGALHAANAATFLMLNGGGDVDTAHRLLVGAIEAADHGHRADDTALIEAMHTLLLLSWYAGTPAHWESFFRVLRTLTPEPPEILALASRTFADPLRSGAAAAPELERLLATLPGESDSSRIVRIGAASVFLDRLADTREAHWRVVRHGRSGGSPRRHIGALMHLCLDDYLTGRWDEAEELAHEGQELCTATGFTFFTWYFLYNRALIAAGRGRDDEAFALADEMSHWARPRAATSVLLYAHHPRALAAAATGDFEAAFRHAAALSPPGVLTFHVPQCTWVMFDLVEAALRTGRGADARAHLEVMRETDVAALSPRMELIQRGVEALVLDHEAADARLEESLASPASDRWLFEACRIRLSYAEGLRRRKDSHRAQRHLIAARDGFAALGAKPWLARARQELRAGGFRSSREPSESTLTSQELQIAHLAASGMTNRQIGERLYLSHRTVGAHLYRVFPKLGVSSRAGLRDALSADPGLHGPVSRTRPRTR</sequence>
<accession>A0A7G8PIG5</accession>
<name>A0A7G8PIG5_9MYCO</name>
<dbReference type="GO" id="GO:0005524">
    <property type="term" value="F:ATP binding"/>
    <property type="evidence" value="ECO:0007669"/>
    <property type="project" value="UniProtKB-KW"/>
</dbReference>
<dbReference type="InterPro" id="IPR036388">
    <property type="entry name" value="WH-like_DNA-bd_sf"/>
</dbReference>
<proteinExistence type="predicted"/>
<dbReference type="Gene3D" id="3.40.50.300">
    <property type="entry name" value="P-loop containing nucleotide triphosphate hydrolases"/>
    <property type="match status" value="1"/>
</dbReference>
<dbReference type="PANTHER" id="PTHR16305:SF35">
    <property type="entry name" value="TRANSCRIPTIONAL ACTIVATOR DOMAIN"/>
    <property type="match status" value="1"/>
</dbReference>
<dbReference type="PANTHER" id="PTHR16305">
    <property type="entry name" value="TESTICULAR SOLUBLE ADENYLYL CYCLASE"/>
    <property type="match status" value="1"/>
</dbReference>
<dbReference type="PROSITE" id="PS00622">
    <property type="entry name" value="HTH_LUXR_1"/>
    <property type="match status" value="1"/>
</dbReference>
<organism evidence="5 6">
    <name type="scientific">Mycolicibacterium fluoranthenivorans</name>
    <dbReference type="NCBI Taxonomy" id="258505"/>
    <lineage>
        <taxon>Bacteria</taxon>
        <taxon>Bacillati</taxon>
        <taxon>Actinomycetota</taxon>
        <taxon>Actinomycetes</taxon>
        <taxon>Mycobacteriales</taxon>
        <taxon>Mycobacteriaceae</taxon>
        <taxon>Mycolicibacterium</taxon>
    </lineage>
</organism>
<dbReference type="Pfam" id="PF00196">
    <property type="entry name" value="GerE"/>
    <property type="match status" value="1"/>
</dbReference>
<dbReference type="InterPro" id="IPR027417">
    <property type="entry name" value="P-loop_NTPase"/>
</dbReference>
<gene>
    <name evidence="5" type="ORF">HZU40_07570</name>
</gene>
<feature type="region of interest" description="Disordered" evidence="3">
    <location>
        <begin position="915"/>
        <end position="934"/>
    </location>
</feature>
<dbReference type="SUPFAM" id="SSF52540">
    <property type="entry name" value="P-loop containing nucleoside triphosphate hydrolases"/>
    <property type="match status" value="1"/>
</dbReference>
<reference evidence="5 6" key="1">
    <citation type="submission" date="2020-07" db="EMBL/GenBank/DDBJ databases">
        <title>Draft genome sequence of four isobutane-metabolizing strains capable of cometabolically degrading diverse ether contaminants.</title>
        <authorList>
            <person name="Chen W."/>
            <person name="Faulkner N."/>
            <person name="Smith C."/>
            <person name="Hyman M."/>
        </authorList>
    </citation>
    <scope>NUCLEOTIDE SEQUENCE [LARGE SCALE GENOMIC DNA]</scope>
    <source>
        <strain evidence="5 6">2A</strain>
    </source>
</reference>
<evidence type="ECO:0000256" key="2">
    <source>
        <dbReference type="ARBA" id="ARBA00022840"/>
    </source>
</evidence>
<dbReference type="InterPro" id="IPR011990">
    <property type="entry name" value="TPR-like_helical_dom_sf"/>
</dbReference>
<dbReference type="Gene3D" id="1.10.10.10">
    <property type="entry name" value="Winged helix-like DNA-binding domain superfamily/Winged helix DNA-binding domain"/>
    <property type="match status" value="1"/>
</dbReference>
<dbReference type="EMBL" id="CP059894">
    <property type="protein sequence ID" value="QNJ94131.1"/>
    <property type="molecule type" value="Genomic_DNA"/>
</dbReference>
<dbReference type="GO" id="GO:0004016">
    <property type="term" value="F:adenylate cyclase activity"/>
    <property type="evidence" value="ECO:0007669"/>
    <property type="project" value="TreeGrafter"/>
</dbReference>
<dbReference type="Proteomes" id="UP000515498">
    <property type="component" value="Chromosome"/>
</dbReference>
<dbReference type="PROSITE" id="PS50043">
    <property type="entry name" value="HTH_LUXR_2"/>
    <property type="match status" value="1"/>
</dbReference>
<keyword evidence="1" id="KW-0547">Nucleotide-binding</keyword>
<dbReference type="Pfam" id="PF13191">
    <property type="entry name" value="AAA_16"/>
    <property type="match status" value="1"/>
</dbReference>
<dbReference type="InterPro" id="IPR000792">
    <property type="entry name" value="Tscrpt_reg_LuxR_C"/>
</dbReference>
<keyword evidence="2" id="KW-0067">ATP-binding</keyword>
<dbReference type="Gene3D" id="1.25.40.10">
    <property type="entry name" value="Tetratricopeptide repeat domain"/>
    <property type="match status" value="1"/>
</dbReference>
<dbReference type="KEGG" id="mflu:HZU40_07570"/>
<dbReference type="GO" id="GO:0006355">
    <property type="term" value="P:regulation of DNA-templated transcription"/>
    <property type="evidence" value="ECO:0007669"/>
    <property type="project" value="InterPro"/>
</dbReference>
<evidence type="ECO:0000313" key="6">
    <source>
        <dbReference type="Proteomes" id="UP000515498"/>
    </source>
</evidence>
<protein>
    <submittedName>
        <fullName evidence="5">AAA family ATPase</fullName>
    </submittedName>
</protein>
<evidence type="ECO:0000256" key="1">
    <source>
        <dbReference type="ARBA" id="ARBA00022741"/>
    </source>
</evidence>
<dbReference type="PRINTS" id="PR00038">
    <property type="entry name" value="HTHLUXR"/>
</dbReference>
<dbReference type="AlphaFoldDB" id="A0A7G8PIG5"/>
<dbReference type="GO" id="GO:0003677">
    <property type="term" value="F:DNA binding"/>
    <property type="evidence" value="ECO:0007669"/>
    <property type="project" value="InterPro"/>
</dbReference>
<evidence type="ECO:0000256" key="3">
    <source>
        <dbReference type="SAM" id="MobiDB-lite"/>
    </source>
</evidence>
<dbReference type="InterPro" id="IPR041664">
    <property type="entry name" value="AAA_16"/>
</dbReference>
<evidence type="ECO:0000259" key="4">
    <source>
        <dbReference type="PROSITE" id="PS50043"/>
    </source>
</evidence>
<dbReference type="SMART" id="SM00421">
    <property type="entry name" value="HTH_LUXR"/>
    <property type="match status" value="1"/>
</dbReference>
<dbReference type="SUPFAM" id="SSF48452">
    <property type="entry name" value="TPR-like"/>
    <property type="match status" value="1"/>
</dbReference>
<dbReference type="GO" id="GO:0005737">
    <property type="term" value="C:cytoplasm"/>
    <property type="evidence" value="ECO:0007669"/>
    <property type="project" value="TreeGrafter"/>
</dbReference>
<dbReference type="CDD" id="cd06170">
    <property type="entry name" value="LuxR_C_like"/>
    <property type="match status" value="1"/>
</dbReference>
<dbReference type="SUPFAM" id="SSF46894">
    <property type="entry name" value="C-terminal effector domain of the bipartite response regulators"/>
    <property type="match status" value="1"/>
</dbReference>
<dbReference type="InterPro" id="IPR016032">
    <property type="entry name" value="Sig_transdc_resp-reg_C-effctor"/>
</dbReference>
<feature type="domain" description="HTH luxR-type" evidence="4">
    <location>
        <begin position="855"/>
        <end position="920"/>
    </location>
</feature>